<sequence>MDSIFDLDHLYRTYFKMALPSVFGLMVSVVYNLADTFFIAQSNDTALIAGVSLCAPVFTALMAFGNIYGQGGSSLISRLLGQDDREGTGRVSSFCFYVALTTGVVLAALMMLFRVPLLGILGATAETMPHAQAYYTVLAIGAPATVLNFIHSNLVRCEGMATQSMIGSIGGTVINIILDPILITTVGWGARGAAIATIVGYLCSDLYFLWLLHKKSRCLSVKLSQCHVTGRELQQILGVGVTAALSNLMQSLTVIVMNQFLLPYGNDKIAAMGIASKVSMIAQLVLVGFSFGGIPLFGYLYGAKKRDVMRKLIRFCLTFLVSIAVVLSLILCLNSGALMQLFVQDAGMIATGAQMLRWQVYTAAFGGVVLLLTVLFQATGKIIPSFLLSISRQGVVFLLALVVCVHLFQYQGVLMAQAVADILSAALALGLLAANRDIIAKQ</sequence>
<keyword evidence="7 10" id="KW-1133">Transmembrane helix</keyword>
<feature type="transmembrane region" description="Helical" evidence="10">
    <location>
        <begin position="312"/>
        <end position="338"/>
    </location>
</feature>
<feature type="transmembrane region" description="Helical" evidence="10">
    <location>
        <begin position="280"/>
        <end position="300"/>
    </location>
</feature>
<keyword evidence="9" id="KW-0046">Antibiotic resistance</keyword>
<feature type="transmembrane region" description="Helical" evidence="10">
    <location>
        <begin position="166"/>
        <end position="188"/>
    </location>
</feature>
<dbReference type="RefSeq" id="WP_098925083.1">
    <property type="nucleotide sequence ID" value="NZ_CP023819.1"/>
</dbReference>
<evidence type="ECO:0000256" key="10">
    <source>
        <dbReference type="SAM" id="Phobius"/>
    </source>
</evidence>
<evidence type="ECO:0000313" key="11">
    <source>
        <dbReference type="EMBL" id="ATL91198.1"/>
    </source>
</evidence>
<evidence type="ECO:0000313" key="12">
    <source>
        <dbReference type="Proteomes" id="UP000223709"/>
    </source>
</evidence>
<dbReference type="GO" id="GO:0005886">
    <property type="term" value="C:plasma membrane"/>
    <property type="evidence" value="ECO:0007669"/>
    <property type="project" value="UniProtKB-SubCell"/>
</dbReference>
<evidence type="ECO:0000256" key="3">
    <source>
        <dbReference type="ARBA" id="ARBA00022106"/>
    </source>
</evidence>
<dbReference type="NCBIfam" id="TIGR00797">
    <property type="entry name" value="matE"/>
    <property type="match status" value="1"/>
</dbReference>
<keyword evidence="6 10" id="KW-0812">Transmembrane</keyword>
<keyword evidence="8 10" id="KW-0472">Membrane</keyword>
<dbReference type="PANTHER" id="PTHR43823">
    <property type="entry name" value="SPORULATION PROTEIN YKVU"/>
    <property type="match status" value="1"/>
</dbReference>
<name>A0A291TDN3_9FIRM</name>
<dbReference type="GO" id="GO:0046677">
    <property type="term" value="P:response to antibiotic"/>
    <property type="evidence" value="ECO:0007669"/>
    <property type="project" value="UniProtKB-KW"/>
</dbReference>
<comment type="subcellular location">
    <subcellularLocation>
        <location evidence="1">Cell membrane</location>
        <topology evidence="1">Multi-pass membrane protein</topology>
    </subcellularLocation>
</comment>
<dbReference type="PIRSF" id="PIRSF006603">
    <property type="entry name" value="DinF"/>
    <property type="match status" value="1"/>
</dbReference>
<gene>
    <name evidence="11" type="ORF">CRH10_13340</name>
</gene>
<evidence type="ECO:0000256" key="4">
    <source>
        <dbReference type="ARBA" id="ARBA00022448"/>
    </source>
</evidence>
<evidence type="ECO:0000256" key="7">
    <source>
        <dbReference type="ARBA" id="ARBA00022989"/>
    </source>
</evidence>
<reference evidence="11 12" key="1">
    <citation type="submission" date="2017-10" db="EMBL/GenBank/DDBJ databases">
        <title>Complete Genome Sequence of Faecalibacterium prausnitzii isolated from the gut of healthy adult Indian.</title>
        <authorList>
            <person name="Bag S."/>
            <person name="Ghosh T.S."/>
            <person name="Das B."/>
        </authorList>
    </citation>
    <scope>NUCLEOTIDE SEQUENCE [LARGE SCALE GENOMIC DNA]</scope>
    <source>
        <strain evidence="11 12">Indica</strain>
    </source>
</reference>
<dbReference type="InterPro" id="IPR002528">
    <property type="entry name" value="MATE_fam"/>
</dbReference>
<dbReference type="EMBL" id="CP023819">
    <property type="protein sequence ID" value="ATL91198.1"/>
    <property type="molecule type" value="Genomic_DNA"/>
</dbReference>
<dbReference type="InterPro" id="IPR051327">
    <property type="entry name" value="MATE_MepA_subfamily"/>
</dbReference>
<evidence type="ECO:0000256" key="6">
    <source>
        <dbReference type="ARBA" id="ARBA00022692"/>
    </source>
</evidence>
<evidence type="ECO:0000256" key="2">
    <source>
        <dbReference type="ARBA" id="ARBA00008417"/>
    </source>
</evidence>
<dbReference type="Pfam" id="PF01554">
    <property type="entry name" value="MatE"/>
    <property type="match status" value="2"/>
</dbReference>
<dbReference type="InterPro" id="IPR048279">
    <property type="entry name" value="MdtK-like"/>
</dbReference>
<proteinExistence type="inferred from homology"/>
<feature type="transmembrane region" description="Helical" evidence="10">
    <location>
        <begin position="233"/>
        <end position="260"/>
    </location>
</feature>
<keyword evidence="4" id="KW-0813">Transport</keyword>
<dbReference type="CDD" id="cd13143">
    <property type="entry name" value="MATE_MepA_like"/>
    <property type="match status" value="1"/>
</dbReference>
<feature type="transmembrane region" description="Helical" evidence="10">
    <location>
        <begin position="358"/>
        <end position="378"/>
    </location>
</feature>
<keyword evidence="5" id="KW-1003">Cell membrane</keyword>
<dbReference type="InterPro" id="IPR045070">
    <property type="entry name" value="MATE_MepA-like"/>
</dbReference>
<dbReference type="PANTHER" id="PTHR43823:SF3">
    <property type="entry name" value="MULTIDRUG EXPORT PROTEIN MEPA"/>
    <property type="match status" value="1"/>
</dbReference>
<evidence type="ECO:0000256" key="5">
    <source>
        <dbReference type="ARBA" id="ARBA00022475"/>
    </source>
</evidence>
<comment type="similarity">
    <text evidence="2">Belongs to the multi antimicrobial extrusion (MATE) (TC 2.A.66.1) family. MepA subfamily.</text>
</comment>
<evidence type="ECO:0000256" key="8">
    <source>
        <dbReference type="ARBA" id="ARBA00023136"/>
    </source>
</evidence>
<feature type="transmembrane region" description="Helical" evidence="10">
    <location>
        <begin position="46"/>
        <end position="68"/>
    </location>
</feature>
<evidence type="ECO:0000256" key="9">
    <source>
        <dbReference type="ARBA" id="ARBA00023251"/>
    </source>
</evidence>
<feature type="transmembrane region" description="Helical" evidence="10">
    <location>
        <begin position="94"/>
        <end position="113"/>
    </location>
</feature>
<evidence type="ECO:0000256" key="1">
    <source>
        <dbReference type="ARBA" id="ARBA00004651"/>
    </source>
</evidence>
<feature type="transmembrane region" description="Helical" evidence="10">
    <location>
        <begin position="194"/>
        <end position="212"/>
    </location>
</feature>
<dbReference type="GO" id="GO:0042910">
    <property type="term" value="F:xenobiotic transmembrane transporter activity"/>
    <property type="evidence" value="ECO:0007669"/>
    <property type="project" value="InterPro"/>
</dbReference>
<protein>
    <recommendedName>
        <fullName evidence="3">Multidrug export protein MepA</fullName>
    </recommendedName>
</protein>
<dbReference type="AlphaFoldDB" id="A0A291TDN3"/>
<feature type="transmembrane region" description="Helical" evidence="10">
    <location>
        <begin position="390"/>
        <end position="408"/>
    </location>
</feature>
<dbReference type="Proteomes" id="UP000223709">
    <property type="component" value="Chromosome"/>
</dbReference>
<feature type="transmembrane region" description="Helical" evidence="10">
    <location>
        <begin position="414"/>
        <end position="434"/>
    </location>
</feature>
<feature type="transmembrane region" description="Helical" evidence="10">
    <location>
        <begin position="133"/>
        <end position="154"/>
    </location>
</feature>
<accession>A0A291TDN3</accession>
<dbReference type="GO" id="GO:0015297">
    <property type="term" value="F:antiporter activity"/>
    <property type="evidence" value="ECO:0007669"/>
    <property type="project" value="InterPro"/>
</dbReference>
<organism evidence="11 12">
    <name type="scientific">Faecalibacterium prausnitzii</name>
    <dbReference type="NCBI Taxonomy" id="853"/>
    <lineage>
        <taxon>Bacteria</taxon>
        <taxon>Bacillati</taxon>
        <taxon>Bacillota</taxon>
        <taxon>Clostridia</taxon>
        <taxon>Eubacteriales</taxon>
        <taxon>Oscillospiraceae</taxon>
        <taxon>Faecalibacterium</taxon>
    </lineage>
</organism>